<dbReference type="Pfam" id="PF04264">
    <property type="entry name" value="YceI"/>
    <property type="match status" value="1"/>
</dbReference>
<dbReference type="PANTHER" id="PTHR34406:SF1">
    <property type="entry name" value="PROTEIN YCEI"/>
    <property type="match status" value="1"/>
</dbReference>
<organism evidence="3 4">
    <name type="scientific">Litoreibacter roseus</name>
    <dbReference type="NCBI Taxonomy" id="2601869"/>
    <lineage>
        <taxon>Bacteria</taxon>
        <taxon>Pseudomonadati</taxon>
        <taxon>Pseudomonadota</taxon>
        <taxon>Alphaproteobacteria</taxon>
        <taxon>Rhodobacterales</taxon>
        <taxon>Roseobacteraceae</taxon>
        <taxon>Litoreibacter</taxon>
    </lineage>
</organism>
<dbReference type="AlphaFoldDB" id="A0A6N6JHG8"/>
<dbReference type="InterPro" id="IPR007372">
    <property type="entry name" value="Lipid/polyisoprenoid-bd_YceI"/>
</dbReference>
<name>A0A6N6JHG8_9RHOB</name>
<dbReference type="Gene3D" id="2.40.128.110">
    <property type="entry name" value="Lipid/polyisoprenoid-binding, YceI-like"/>
    <property type="match status" value="1"/>
</dbReference>
<feature type="chain" id="PRO_5027022664" description="Lipid/polyisoprenoid-binding YceI-like domain-containing protein" evidence="1">
    <location>
        <begin position="22"/>
        <end position="195"/>
    </location>
</feature>
<dbReference type="OrthoDB" id="9811006at2"/>
<protein>
    <recommendedName>
        <fullName evidence="2">Lipid/polyisoprenoid-binding YceI-like domain-containing protein</fullName>
    </recommendedName>
</protein>
<feature type="domain" description="Lipid/polyisoprenoid-binding YceI-like" evidence="2">
    <location>
        <begin position="25"/>
        <end position="192"/>
    </location>
</feature>
<comment type="caution">
    <text evidence="3">The sequence shown here is derived from an EMBL/GenBank/DDBJ whole genome shotgun (WGS) entry which is preliminary data.</text>
</comment>
<dbReference type="EMBL" id="BLJE01000002">
    <property type="protein sequence ID" value="GFE64662.1"/>
    <property type="molecule type" value="Genomic_DNA"/>
</dbReference>
<evidence type="ECO:0000256" key="1">
    <source>
        <dbReference type="SAM" id="SignalP"/>
    </source>
</evidence>
<keyword evidence="4" id="KW-1185">Reference proteome</keyword>
<evidence type="ECO:0000259" key="2">
    <source>
        <dbReference type="SMART" id="SM00867"/>
    </source>
</evidence>
<proteinExistence type="predicted"/>
<dbReference type="SMART" id="SM00867">
    <property type="entry name" value="YceI"/>
    <property type="match status" value="1"/>
</dbReference>
<dbReference type="InterPro" id="IPR036761">
    <property type="entry name" value="TTHA0802/YceI-like_sf"/>
</dbReference>
<evidence type="ECO:0000313" key="3">
    <source>
        <dbReference type="EMBL" id="GFE64662.1"/>
    </source>
</evidence>
<dbReference type="SUPFAM" id="SSF101874">
    <property type="entry name" value="YceI-like"/>
    <property type="match status" value="1"/>
</dbReference>
<reference evidence="3 4" key="1">
    <citation type="submission" date="2019-12" db="EMBL/GenBank/DDBJ databases">
        <title>Litoreibacter badius sp. nov., a novel bacteriochlorophyll a-containing bacterium in the genus Litoreibacter.</title>
        <authorList>
            <person name="Kanamuro M."/>
            <person name="Takabe Y."/>
            <person name="Mori K."/>
            <person name="Takaichi S."/>
            <person name="Hanada S."/>
        </authorList>
    </citation>
    <scope>NUCLEOTIDE SEQUENCE [LARGE SCALE GENOMIC DNA]</scope>
    <source>
        <strain evidence="3 4">K6</strain>
    </source>
</reference>
<evidence type="ECO:0000313" key="4">
    <source>
        <dbReference type="Proteomes" id="UP000436822"/>
    </source>
</evidence>
<gene>
    <name evidence="3" type="ORF">KIN_17360</name>
</gene>
<sequence>MRHLFATALFATTFAATAVSAAPERYELDPDHTAVMFTVDHVGYAATLGIFGEVAGTFMYDMETQELSDVQVTIASKSVNTFHDARDNHVKGSDFLNVSESPEITFTAEGGDPSGQNSGTVTGDLTILGQTHPITLNVTLNKAEAYPFGHKRFVLGLSIDGSLKRSTYGMTYAVANGLVGDEVDIRIETEAMRIE</sequence>
<dbReference type="RefSeq" id="WP_159806017.1">
    <property type="nucleotide sequence ID" value="NZ_BLJE01000002.1"/>
</dbReference>
<dbReference type="PANTHER" id="PTHR34406">
    <property type="entry name" value="PROTEIN YCEI"/>
    <property type="match status" value="1"/>
</dbReference>
<keyword evidence="1" id="KW-0732">Signal</keyword>
<accession>A0A6N6JHG8</accession>
<feature type="signal peptide" evidence="1">
    <location>
        <begin position="1"/>
        <end position="21"/>
    </location>
</feature>
<dbReference type="Proteomes" id="UP000436822">
    <property type="component" value="Unassembled WGS sequence"/>
</dbReference>